<dbReference type="InterPro" id="IPR000873">
    <property type="entry name" value="AMP-dep_synth/lig_dom"/>
</dbReference>
<evidence type="ECO:0000256" key="2">
    <source>
        <dbReference type="ARBA" id="ARBA00022598"/>
    </source>
</evidence>
<feature type="domain" description="AMP-dependent synthetase/ligase" evidence="5">
    <location>
        <begin position="28"/>
        <end position="367"/>
    </location>
</feature>
<evidence type="ECO:0000256" key="4">
    <source>
        <dbReference type="ARBA" id="ARBA00022840"/>
    </source>
</evidence>
<dbReference type="Pfam" id="PF13193">
    <property type="entry name" value="AMP-binding_C"/>
    <property type="match status" value="1"/>
</dbReference>
<dbReference type="Proteomes" id="UP001241605">
    <property type="component" value="Chromosome"/>
</dbReference>
<dbReference type="SUPFAM" id="SSF56801">
    <property type="entry name" value="Acetyl-CoA synthetase-like"/>
    <property type="match status" value="1"/>
</dbReference>
<dbReference type="PROSITE" id="PS00455">
    <property type="entry name" value="AMP_BINDING"/>
    <property type="match status" value="1"/>
</dbReference>
<dbReference type="Gene3D" id="3.40.50.12780">
    <property type="entry name" value="N-terminal domain of ligase-like"/>
    <property type="match status" value="1"/>
</dbReference>
<evidence type="ECO:0000313" key="7">
    <source>
        <dbReference type="EMBL" id="WGW02897.1"/>
    </source>
</evidence>
<evidence type="ECO:0000256" key="3">
    <source>
        <dbReference type="ARBA" id="ARBA00022741"/>
    </source>
</evidence>
<keyword evidence="8" id="KW-1185">Reference proteome</keyword>
<keyword evidence="2" id="KW-0436">Ligase</keyword>
<evidence type="ECO:0000313" key="8">
    <source>
        <dbReference type="Proteomes" id="UP001241605"/>
    </source>
</evidence>
<comment type="similarity">
    <text evidence="1">Belongs to the ATP-dependent AMP-binding enzyme family.</text>
</comment>
<keyword evidence="4" id="KW-0067">ATP-binding</keyword>
<accession>A0ABY8QFC3</accession>
<dbReference type="InterPro" id="IPR020845">
    <property type="entry name" value="AMP-binding_CS"/>
</dbReference>
<name>A0ABY8QFC3_9RHOB</name>
<evidence type="ECO:0000259" key="6">
    <source>
        <dbReference type="Pfam" id="PF13193"/>
    </source>
</evidence>
<keyword evidence="3" id="KW-0547">Nucleotide-binding</keyword>
<dbReference type="RefSeq" id="WP_282299526.1">
    <property type="nucleotide sequence ID" value="NZ_CP124616.1"/>
</dbReference>
<protein>
    <submittedName>
        <fullName evidence="7">Class I adenylate-forming enzyme family protein</fullName>
    </submittedName>
</protein>
<dbReference type="PANTHER" id="PTHR43605:SF10">
    <property type="entry name" value="ACYL-COA SYNTHETASE MEDIUM CHAIN FAMILY MEMBER 3"/>
    <property type="match status" value="1"/>
</dbReference>
<feature type="domain" description="AMP-binding enzyme C-terminal" evidence="6">
    <location>
        <begin position="418"/>
        <end position="491"/>
    </location>
</feature>
<dbReference type="InterPro" id="IPR042099">
    <property type="entry name" value="ANL_N_sf"/>
</dbReference>
<evidence type="ECO:0000256" key="1">
    <source>
        <dbReference type="ARBA" id="ARBA00006432"/>
    </source>
</evidence>
<evidence type="ECO:0000259" key="5">
    <source>
        <dbReference type="Pfam" id="PF00501"/>
    </source>
</evidence>
<proteinExistence type="inferred from homology"/>
<sequence>MISLFHEGAFAPCPAPFNLAAHVLAAGAAQPDKIALAIVKPTGAQRWSYARLIAAVRGTATGLLQSGLKPGDIVLMRLGNTVDFPIAYLGAIAAGIVPVPTSSQLTEREVAGIIEYLSPKAILRGEGVACPPTQIPVHGPDRFEAWHSLPPADYAMGDPERLAYIVYTSGTSGTPRAVGHAHRAIWARQMMMQGWYGLQPSDRLLHAGAFNWTFTLGTGLMDPWTMGAAALIPAAGTDPAQLALLMKRNDVTIFAAAPGVYRQLLKFPLPPLPKLRHGLAAGEKLPDTVRDGWRAATGTEIYEAYGMSECSTFISSAPGRGHAPGRLGAPQPGRHIALVDDSGTPVPLGDEGVIAVHRDDPGLMLGYVGAPEATRAKFAGDWFLSGDRGVMDADHQVTYLGRSDDMMNAGGYRVSPLEVEAALASMPGLQEVAVTDVEIKPGVRIIMAFYTGPEALDDDALTAHAQERLARYKQPRGYVHVAALPRNPNGKILRQTLKDLRPV</sequence>
<dbReference type="InterPro" id="IPR025110">
    <property type="entry name" value="AMP-bd_C"/>
</dbReference>
<reference evidence="7 8" key="1">
    <citation type="submission" date="2023-05" db="EMBL/GenBank/DDBJ databases">
        <title>YMD87, complete Genome.</title>
        <authorList>
            <person name="Zhang J."/>
            <person name="Xu X."/>
        </authorList>
    </citation>
    <scope>NUCLEOTIDE SEQUENCE [LARGE SCALE GENOMIC DNA]</scope>
    <source>
        <strain evidence="7 8">YMD87</strain>
    </source>
</reference>
<dbReference type="Gene3D" id="3.30.300.30">
    <property type="match status" value="1"/>
</dbReference>
<gene>
    <name evidence="7" type="ORF">QF118_13240</name>
</gene>
<dbReference type="EMBL" id="CP124616">
    <property type="protein sequence ID" value="WGW02897.1"/>
    <property type="molecule type" value="Genomic_DNA"/>
</dbReference>
<dbReference type="InterPro" id="IPR045851">
    <property type="entry name" value="AMP-bd_C_sf"/>
</dbReference>
<dbReference type="PANTHER" id="PTHR43605">
    <property type="entry name" value="ACYL-COENZYME A SYNTHETASE"/>
    <property type="match status" value="1"/>
</dbReference>
<organism evidence="7 8">
    <name type="scientific">Tropicibacter oceani</name>
    <dbReference type="NCBI Taxonomy" id="3058420"/>
    <lineage>
        <taxon>Bacteria</taxon>
        <taxon>Pseudomonadati</taxon>
        <taxon>Pseudomonadota</taxon>
        <taxon>Alphaproteobacteria</taxon>
        <taxon>Rhodobacterales</taxon>
        <taxon>Roseobacteraceae</taxon>
        <taxon>Tropicibacter</taxon>
    </lineage>
</organism>
<dbReference type="Pfam" id="PF00501">
    <property type="entry name" value="AMP-binding"/>
    <property type="match status" value="1"/>
</dbReference>
<dbReference type="InterPro" id="IPR051087">
    <property type="entry name" value="Mitochondrial_ACSM"/>
</dbReference>